<dbReference type="EMBL" id="MSPP01000006">
    <property type="protein sequence ID" value="OUD08293.1"/>
    <property type="molecule type" value="Genomic_DNA"/>
</dbReference>
<keyword evidence="9" id="KW-1185">Reference proteome</keyword>
<evidence type="ECO:0000259" key="7">
    <source>
        <dbReference type="PROSITE" id="PS51352"/>
    </source>
</evidence>
<dbReference type="PANTHER" id="PTHR11592:SF78">
    <property type="entry name" value="GLUTATHIONE PEROXIDASE"/>
    <property type="match status" value="1"/>
</dbReference>
<dbReference type="InterPro" id="IPR013766">
    <property type="entry name" value="Thioredoxin_domain"/>
</dbReference>
<sequence length="180" mass="19619">MTFWRKLGMTAVLAIAATQVVAATTTVPSVEFVSADGGFIRTDDWAGKPVLVVNTASRCAFAPQYDGLQDLYDEYADDGLIVLTVPSDDFNQELDSIDEVKSYCELNFGLTMPMTDITQVVGQGAHPLFVWFKESHGFEPTWNFNKVLILRDGTIGGTWGSVVTPDSPQFADAIEAAVSR</sequence>
<evidence type="ECO:0000256" key="3">
    <source>
        <dbReference type="ARBA" id="ARBA00023002"/>
    </source>
</evidence>
<name>A0A251WWE6_9RHOB</name>
<evidence type="ECO:0000256" key="1">
    <source>
        <dbReference type="ARBA" id="ARBA00006926"/>
    </source>
</evidence>
<reference evidence="8 9" key="1">
    <citation type="submission" date="2016-12" db="EMBL/GenBank/DDBJ databases">
        <title>The draft genome sequence of HSLHS2.</title>
        <authorList>
            <person name="Hu D."/>
            <person name="Wang L."/>
            <person name="Shao Z."/>
        </authorList>
    </citation>
    <scope>NUCLEOTIDE SEQUENCE [LARGE SCALE GENOMIC DNA]</scope>
    <source>
        <strain evidence="8">MCCC 1A06712</strain>
    </source>
</reference>
<dbReference type="InterPro" id="IPR036249">
    <property type="entry name" value="Thioredoxin-like_sf"/>
</dbReference>
<dbReference type="RefSeq" id="WP_240516870.1">
    <property type="nucleotide sequence ID" value="NZ_MSPP01000006.1"/>
</dbReference>
<protein>
    <recommendedName>
        <fullName evidence="5">Glutathione peroxidase</fullName>
    </recommendedName>
</protein>
<evidence type="ECO:0000256" key="5">
    <source>
        <dbReference type="RuleBase" id="RU000499"/>
    </source>
</evidence>
<proteinExistence type="inferred from homology"/>
<dbReference type="PRINTS" id="PR01011">
    <property type="entry name" value="GLUTPROXDASE"/>
</dbReference>
<keyword evidence="2 5" id="KW-0575">Peroxidase</keyword>
<feature type="chain" id="PRO_5013213645" description="Glutathione peroxidase" evidence="6">
    <location>
        <begin position="23"/>
        <end position="180"/>
    </location>
</feature>
<dbReference type="GO" id="GO:0034599">
    <property type="term" value="P:cellular response to oxidative stress"/>
    <property type="evidence" value="ECO:0007669"/>
    <property type="project" value="TreeGrafter"/>
</dbReference>
<evidence type="ECO:0000256" key="2">
    <source>
        <dbReference type="ARBA" id="ARBA00022559"/>
    </source>
</evidence>
<accession>A0A251WWE6</accession>
<gene>
    <name evidence="8" type="ORF">BVC71_14060</name>
</gene>
<dbReference type="GO" id="GO:0004601">
    <property type="term" value="F:peroxidase activity"/>
    <property type="evidence" value="ECO:0007669"/>
    <property type="project" value="UniProtKB-KW"/>
</dbReference>
<keyword evidence="3 5" id="KW-0560">Oxidoreductase</keyword>
<comment type="caution">
    <text evidence="8">The sequence shown here is derived from an EMBL/GenBank/DDBJ whole genome shotgun (WGS) entry which is preliminary data.</text>
</comment>
<evidence type="ECO:0000313" key="8">
    <source>
        <dbReference type="EMBL" id="OUD08293.1"/>
    </source>
</evidence>
<dbReference type="Proteomes" id="UP000194664">
    <property type="component" value="Unassembled WGS sequence"/>
</dbReference>
<dbReference type="AlphaFoldDB" id="A0A251WWE6"/>
<dbReference type="SUPFAM" id="SSF52833">
    <property type="entry name" value="Thioredoxin-like"/>
    <property type="match status" value="1"/>
</dbReference>
<dbReference type="InterPro" id="IPR029759">
    <property type="entry name" value="GPX_AS"/>
</dbReference>
<dbReference type="CDD" id="cd00340">
    <property type="entry name" value="GSH_Peroxidase"/>
    <property type="match status" value="1"/>
</dbReference>
<keyword evidence="6" id="KW-0732">Signal</keyword>
<feature type="signal peptide" evidence="6">
    <location>
        <begin position="1"/>
        <end position="22"/>
    </location>
</feature>
<dbReference type="InterPro" id="IPR000889">
    <property type="entry name" value="Glutathione_peroxidase"/>
</dbReference>
<dbReference type="PROSITE" id="PS51352">
    <property type="entry name" value="THIOREDOXIN_2"/>
    <property type="match status" value="1"/>
</dbReference>
<dbReference type="PROSITE" id="PS51355">
    <property type="entry name" value="GLUTATHIONE_PEROXID_3"/>
    <property type="match status" value="1"/>
</dbReference>
<dbReference type="Gene3D" id="3.40.30.10">
    <property type="entry name" value="Glutaredoxin"/>
    <property type="match status" value="1"/>
</dbReference>
<dbReference type="Pfam" id="PF00255">
    <property type="entry name" value="GSHPx"/>
    <property type="match status" value="1"/>
</dbReference>
<dbReference type="PANTHER" id="PTHR11592">
    <property type="entry name" value="GLUTATHIONE PEROXIDASE"/>
    <property type="match status" value="1"/>
</dbReference>
<comment type="similarity">
    <text evidence="1 5">Belongs to the glutathione peroxidase family.</text>
</comment>
<feature type="active site" evidence="4">
    <location>
        <position position="59"/>
    </location>
</feature>
<evidence type="ECO:0000313" key="9">
    <source>
        <dbReference type="Proteomes" id="UP000194664"/>
    </source>
</evidence>
<dbReference type="PROSITE" id="PS00460">
    <property type="entry name" value="GLUTATHIONE_PEROXID_1"/>
    <property type="match status" value="1"/>
</dbReference>
<feature type="domain" description="Thioredoxin" evidence="7">
    <location>
        <begin position="21"/>
        <end position="179"/>
    </location>
</feature>
<dbReference type="PIRSF" id="PIRSF000303">
    <property type="entry name" value="Glutathion_perox"/>
    <property type="match status" value="1"/>
</dbReference>
<evidence type="ECO:0000256" key="6">
    <source>
        <dbReference type="SAM" id="SignalP"/>
    </source>
</evidence>
<organism evidence="8 9">
    <name type="scientific">Marivivens niveibacter</name>
    <dbReference type="NCBI Taxonomy" id="1930667"/>
    <lineage>
        <taxon>Bacteria</taxon>
        <taxon>Pseudomonadati</taxon>
        <taxon>Pseudomonadota</taxon>
        <taxon>Alphaproteobacteria</taxon>
        <taxon>Rhodobacterales</taxon>
        <taxon>Paracoccaceae</taxon>
        <taxon>Marivivens group</taxon>
        <taxon>Marivivens</taxon>
    </lineage>
</organism>
<evidence type="ECO:0000256" key="4">
    <source>
        <dbReference type="PIRSR" id="PIRSR000303-1"/>
    </source>
</evidence>